<keyword evidence="5" id="KW-0418">Kinase</keyword>
<feature type="compositionally biased region" description="Basic and acidic residues" evidence="6">
    <location>
        <begin position="751"/>
        <end position="760"/>
    </location>
</feature>
<dbReference type="Gene3D" id="6.10.340.10">
    <property type="match status" value="1"/>
</dbReference>
<evidence type="ECO:0000256" key="3">
    <source>
        <dbReference type="ARBA" id="ARBA00022553"/>
    </source>
</evidence>
<keyword evidence="4" id="KW-0808">Transferase</keyword>
<keyword evidence="7" id="KW-0812">Transmembrane</keyword>
<reference evidence="9 10" key="1">
    <citation type="submission" date="2021-07" db="EMBL/GenBank/DDBJ databases">
        <title>Actinomadura sp. PM05-2 isolated from lichen.</title>
        <authorList>
            <person name="Somphong A."/>
            <person name="Phongsopitanun W."/>
            <person name="Tanasupawat S."/>
            <person name="Peongsungnone V."/>
        </authorList>
    </citation>
    <scope>NUCLEOTIDE SEQUENCE [LARGE SCALE GENOMIC DNA]</scope>
    <source>
        <strain evidence="9 10">PM05-2</strain>
    </source>
</reference>
<evidence type="ECO:0000313" key="9">
    <source>
        <dbReference type="EMBL" id="MBW8486198.1"/>
    </source>
</evidence>
<protein>
    <recommendedName>
        <fullName evidence="2">histidine kinase</fullName>
        <ecNumber evidence="2">2.7.13.3</ecNumber>
    </recommendedName>
</protein>
<accession>A0ABS7G0I3</accession>
<feature type="compositionally biased region" description="Low complexity" evidence="6">
    <location>
        <begin position="694"/>
        <end position="706"/>
    </location>
</feature>
<keyword evidence="10" id="KW-1185">Reference proteome</keyword>
<dbReference type="Proteomes" id="UP000774570">
    <property type="component" value="Unassembled WGS sequence"/>
</dbReference>
<evidence type="ECO:0000256" key="2">
    <source>
        <dbReference type="ARBA" id="ARBA00012438"/>
    </source>
</evidence>
<dbReference type="Pfam" id="PF08376">
    <property type="entry name" value="NIT"/>
    <property type="match status" value="1"/>
</dbReference>
<evidence type="ECO:0000256" key="6">
    <source>
        <dbReference type="SAM" id="MobiDB-lite"/>
    </source>
</evidence>
<feature type="domain" description="Histidine kinase/HSP90-like ATPase" evidence="8">
    <location>
        <begin position="536"/>
        <end position="646"/>
    </location>
</feature>
<dbReference type="PANTHER" id="PTHR45436:SF5">
    <property type="entry name" value="SENSOR HISTIDINE KINASE TRCS"/>
    <property type="match status" value="1"/>
</dbReference>
<dbReference type="InterPro" id="IPR013587">
    <property type="entry name" value="Nitrate/nitrite_sensing"/>
</dbReference>
<comment type="caution">
    <text evidence="9">The sequence shown here is derived from an EMBL/GenBank/DDBJ whole genome shotgun (WGS) entry which is preliminary data.</text>
</comment>
<organism evidence="9 10">
    <name type="scientific">Actinomadura parmotrematis</name>
    <dbReference type="NCBI Taxonomy" id="2864039"/>
    <lineage>
        <taxon>Bacteria</taxon>
        <taxon>Bacillati</taxon>
        <taxon>Actinomycetota</taxon>
        <taxon>Actinomycetes</taxon>
        <taxon>Streptosporangiales</taxon>
        <taxon>Thermomonosporaceae</taxon>
        <taxon>Actinomadura</taxon>
    </lineage>
</organism>
<dbReference type="PANTHER" id="PTHR45436">
    <property type="entry name" value="SENSOR HISTIDINE KINASE YKOH"/>
    <property type="match status" value="1"/>
</dbReference>
<dbReference type="RefSeq" id="WP_220169432.1">
    <property type="nucleotide sequence ID" value="NZ_JAIBOA010000021.1"/>
</dbReference>
<proteinExistence type="predicted"/>
<evidence type="ECO:0000256" key="7">
    <source>
        <dbReference type="SAM" id="Phobius"/>
    </source>
</evidence>
<dbReference type="SUPFAM" id="SSF55874">
    <property type="entry name" value="ATPase domain of HSP90 chaperone/DNA topoisomerase II/histidine kinase"/>
    <property type="match status" value="1"/>
</dbReference>
<comment type="catalytic activity">
    <reaction evidence="1">
        <text>ATP + protein L-histidine = ADP + protein N-phospho-L-histidine.</text>
        <dbReference type="EC" id="2.7.13.3"/>
    </reaction>
</comment>
<dbReference type="InterPro" id="IPR036890">
    <property type="entry name" value="HATPase_C_sf"/>
</dbReference>
<feature type="transmembrane region" description="Helical" evidence="7">
    <location>
        <begin position="30"/>
        <end position="52"/>
    </location>
</feature>
<dbReference type="InterPro" id="IPR003594">
    <property type="entry name" value="HATPase_dom"/>
</dbReference>
<evidence type="ECO:0000256" key="1">
    <source>
        <dbReference type="ARBA" id="ARBA00000085"/>
    </source>
</evidence>
<name>A0ABS7G0I3_9ACTN</name>
<feature type="region of interest" description="Disordered" evidence="6">
    <location>
        <begin position="654"/>
        <end position="787"/>
    </location>
</feature>
<gene>
    <name evidence="9" type="ORF">K1Y72_27770</name>
</gene>
<keyword evidence="7" id="KW-0472">Membrane</keyword>
<feature type="compositionally biased region" description="Basic and acidic residues" evidence="6">
    <location>
        <begin position="662"/>
        <end position="677"/>
    </location>
</feature>
<evidence type="ECO:0000313" key="10">
    <source>
        <dbReference type="Proteomes" id="UP000774570"/>
    </source>
</evidence>
<dbReference type="Pfam" id="PF02518">
    <property type="entry name" value="HATPase_c"/>
    <property type="match status" value="1"/>
</dbReference>
<dbReference type="SMART" id="SM00387">
    <property type="entry name" value="HATPase_c"/>
    <property type="match status" value="1"/>
</dbReference>
<keyword evidence="3" id="KW-0597">Phosphoprotein</keyword>
<evidence type="ECO:0000256" key="5">
    <source>
        <dbReference type="ARBA" id="ARBA00022777"/>
    </source>
</evidence>
<dbReference type="Gene3D" id="3.30.565.10">
    <property type="entry name" value="Histidine kinase-like ATPase, C-terminal domain"/>
    <property type="match status" value="1"/>
</dbReference>
<evidence type="ECO:0000256" key="4">
    <source>
        <dbReference type="ARBA" id="ARBA00022679"/>
    </source>
</evidence>
<evidence type="ECO:0000259" key="8">
    <source>
        <dbReference type="SMART" id="SM00387"/>
    </source>
</evidence>
<dbReference type="EMBL" id="JAIBOA010000021">
    <property type="protein sequence ID" value="MBW8486198.1"/>
    <property type="molecule type" value="Genomic_DNA"/>
</dbReference>
<sequence length="787" mass="84336">MSIFRRGRYGGARTWKAPWRAGGERRRRSVWFQIAVLLVVPLVSLVAIWSFAANLTLDNALSKDATQRANDKVGLPGALLANGFQAERALSVVFLTAGEPGRAELAEQRGRTDAAVAAFRRTALSAGLRSGVSADIRGRLDEVAAAVARLAGLRAAVDRGALGWSDAAGRYDELVDATQHLFSGLVIVKDIGVFQAGRALINIGWAREYLMREDCVMIAARALRNRLTPDERAAFGRWAGAGRQFYRVGTADLHGPLSTGIAGLGASDGYRRYRALEDAIVASGGRPTAAQAAEWEQLFPPLNAAWARALSATGAALTEQAEPIGQSIARQLVLAGGLGLVAVLVSIALSVLFGRGLGRELRELQRAAQQLAEERLPSVVARLRRGERVDVGTEAPPLSVGRTAEVGRVADALSQVQRTAVASAIGEADLRQGINRVFLNLAWRSQSLLHRQLRLLDAMERRADSEVLEDLFRLDHLTTRMRRHAEGLVILSGASPGRGWSRPLPMVDVLRAAVAEVEDYTRVEVSTGEEIALVGGAAADIVHLLAELVENATMFSPPNTQVIVRGEPVGKGYAIEVVDRGIGLDEAERERLNRVLARPPEFDFADTDRLGLFVVARLAARRNVRVGLQPSLYGGTTAIVLLPHALVVSALDADPDEAEPPAEARELPWRQRPDGAGERPAGQEPPEPSRAPDAEAAPLQASAPPAAGKPVLARRKRMENLVPQLRASGAQAVPSAEEAGRSWAEAPPGRAEPEPERTRDLWGALQGGWERGRDQDAPDGAAGEGTS</sequence>
<keyword evidence="7" id="KW-1133">Transmembrane helix</keyword>
<dbReference type="InterPro" id="IPR050428">
    <property type="entry name" value="TCS_sensor_his_kinase"/>
</dbReference>
<dbReference type="EC" id="2.7.13.3" evidence="2"/>